<dbReference type="Gene3D" id="3.40.710.10">
    <property type="entry name" value="DD-peptidase/beta-lactamase superfamily"/>
    <property type="match status" value="1"/>
</dbReference>
<evidence type="ECO:0000256" key="2">
    <source>
        <dbReference type="ARBA" id="ARBA00022801"/>
    </source>
</evidence>
<reference evidence="4" key="1">
    <citation type="submission" date="2021-04" db="EMBL/GenBank/DDBJ databases">
        <title>Sequencing of actinobacteria type strains.</title>
        <authorList>
            <person name="Nguyen G.-S."/>
            <person name="Wentzel A."/>
        </authorList>
    </citation>
    <scope>NUCLEOTIDE SEQUENCE</scope>
    <source>
        <strain evidence="4">DSM 42095</strain>
    </source>
</reference>
<sequence length="88" mass="8894">PVAGFTGTLEERYGDEQNKPGAGLVRAKTGTLTGINTLAGTVVDADGRLLAFAFMTSGTKDAEGAKNALDRMASALANCGCRDSPSSG</sequence>
<feature type="non-terminal residue" evidence="4">
    <location>
        <position position="1"/>
    </location>
</feature>
<dbReference type="GO" id="GO:0009002">
    <property type="term" value="F:serine-type D-Ala-D-Ala carboxypeptidase activity"/>
    <property type="evidence" value="ECO:0007669"/>
    <property type="project" value="UniProtKB-EC"/>
</dbReference>
<evidence type="ECO:0000256" key="1">
    <source>
        <dbReference type="ARBA" id="ARBA00006096"/>
    </source>
</evidence>
<dbReference type="EC" id="3.4.16.4" evidence="4"/>
<evidence type="ECO:0000313" key="5">
    <source>
        <dbReference type="Proteomes" id="UP000675554"/>
    </source>
</evidence>
<dbReference type="SUPFAM" id="SSF56601">
    <property type="entry name" value="beta-lactamase/transpeptidase-like"/>
    <property type="match status" value="1"/>
</dbReference>
<proteinExistence type="inferred from homology"/>
<dbReference type="GO" id="GO:0006508">
    <property type="term" value="P:proteolysis"/>
    <property type="evidence" value="ECO:0007669"/>
    <property type="project" value="InterPro"/>
</dbReference>
<dbReference type="PANTHER" id="PTHR30023">
    <property type="entry name" value="D-ALANYL-D-ALANINE CARBOXYPEPTIDASE"/>
    <property type="match status" value="1"/>
</dbReference>
<dbReference type="PANTHER" id="PTHR30023:SF0">
    <property type="entry name" value="PENICILLIN-SENSITIVE CARBOXYPEPTIDASE A"/>
    <property type="match status" value="1"/>
</dbReference>
<keyword evidence="5" id="KW-1185">Reference proteome</keyword>
<dbReference type="GO" id="GO:0000270">
    <property type="term" value="P:peptidoglycan metabolic process"/>
    <property type="evidence" value="ECO:0007669"/>
    <property type="project" value="TreeGrafter"/>
</dbReference>
<feature type="compositionally biased region" description="Basic and acidic residues" evidence="3">
    <location>
        <begin position="9"/>
        <end position="18"/>
    </location>
</feature>
<dbReference type="InterPro" id="IPR000667">
    <property type="entry name" value="Peptidase_S13"/>
</dbReference>
<dbReference type="AlphaFoldDB" id="A0A8T4J5A1"/>
<gene>
    <name evidence="4" type="ORF">KDA82_35700</name>
</gene>
<protein>
    <submittedName>
        <fullName evidence="4">D-alanyl-D-alanine carboxypeptidase</fullName>
        <ecNumber evidence="4">3.4.16.4</ecNumber>
    </submittedName>
</protein>
<evidence type="ECO:0000313" key="4">
    <source>
        <dbReference type="EMBL" id="MBR7678233.1"/>
    </source>
</evidence>
<feature type="region of interest" description="Disordered" evidence="3">
    <location>
        <begin position="1"/>
        <end position="22"/>
    </location>
</feature>
<dbReference type="EMBL" id="JAGSMN010001289">
    <property type="protein sequence ID" value="MBR7678233.1"/>
    <property type="molecule type" value="Genomic_DNA"/>
</dbReference>
<comment type="caution">
    <text evidence="4">The sequence shown here is derived from an EMBL/GenBank/DDBJ whole genome shotgun (WGS) entry which is preliminary data.</text>
</comment>
<evidence type="ECO:0000256" key="3">
    <source>
        <dbReference type="SAM" id="MobiDB-lite"/>
    </source>
</evidence>
<organism evidence="4 5">
    <name type="scientific">Streptomyces daliensis</name>
    <dbReference type="NCBI Taxonomy" id="299421"/>
    <lineage>
        <taxon>Bacteria</taxon>
        <taxon>Bacillati</taxon>
        <taxon>Actinomycetota</taxon>
        <taxon>Actinomycetes</taxon>
        <taxon>Kitasatosporales</taxon>
        <taxon>Streptomycetaceae</taxon>
        <taxon>Streptomyces</taxon>
    </lineage>
</organism>
<keyword evidence="2 4" id="KW-0378">Hydrolase</keyword>
<comment type="similarity">
    <text evidence="1">Belongs to the peptidase S13 family.</text>
</comment>
<name>A0A8T4J5A1_9ACTN</name>
<keyword evidence="4" id="KW-0121">Carboxypeptidase</keyword>
<dbReference type="InterPro" id="IPR012338">
    <property type="entry name" value="Beta-lactam/transpept-like"/>
</dbReference>
<keyword evidence="4" id="KW-0645">Protease</keyword>
<dbReference type="Proteomes" id="UP000675554">
    <property type="component" value="Unassembled WGS sequence"/>
</dbReference>
<dbReference type="Pfam" id="PF02113">
    <property type="entry name" value="Peptidase_S13"/>
    <property type="match status" value="1"/>
</dbReference>
<accession>A0A8T4J5A1</accession>